<dbReference type="EMBL" id="JASCQP010000028">
    <property type="protein sequence ID" value="MDI5891861.1"/>
    <property type="molecule type" value="Genomic_DNA"/>
</dbReference>
<gene>
    <name evidence="2" type="ORF">QLQ83_12235</name>
</gene>
<comment type="caution">
    <text evidence="2">The sequence shown here is derived from an EMBL/GenBank/DDBJ whole genome shotgun (WGS) entry which is preliminary data.</text>
</comment>
<feature type="region of interest" description="Disordered" evidence="1">
    <location>
        <begin position="275"/>
        <end position="296"/>
    </location>
</feature>
<reference evidence="2 3" key="1">
    <citation type="submission" date="2023-04" db="EMBL/GenBank/DDBJ databases">
        <title>Halomonas strains isolated from rhizosphere soil.</title>
        <authorList>
            <person name="Xu L."/>
            <person name="Sun J.-Q."/>
        </authorList>
    </citation>
    <scope>NUCLEOTIDE SEQUENCE [LARGE SCALE GENOMIC DNA]</scope>
    <source>
        <strain evidence="2 3">LR5S20</strain>
    </source>
</reference>
<keyword evidence="3" id="KW-1185">Reference proteome</keyword>
<evidence type="ECO:0000256" key="1">
    <source>
        <dbReference type="SAM" id="MobiDB-lite"/>
    </source>
</evidence>
<dbReference type="RefSeq" id="WP_282735803.1">
    <property type="nucleotide sequence ID" value="NZ_JASCQP010000028.1"/>
</dbReference>
<accession>A0ABT6V0Y8</accession>
<organism evidence="2 3">
    <name type="scientific">Halomonas rhizosphaerae</name>
    <dbReference type="NCBI Taxonomy" id="3043296"/>
    <lineage>
        <taxon>Bacteria</taxon>
        <taxon>Pseudomonadati</taxon>
        <taxon>Pseudomonadota</taxon>
        <taxon>Gammaproteobacteria</taxon>
        <taxon>Oceanospirillales</taxon>
        <taxon>Halomonadaceae</taxon>
        <taxon>Halomonas</taxon>
    </lineage>
</organism>
<name>A0ABT6V0Y8_9GAMM</name>
<protein>
    <submittedName>
        <fullName evidence="2">Uncharacterized protein</fullName>
    </submittedName>
</protein>
<proteinExistence type="predicted"/>
<sequence>MRQLLTMPPGGDPAFAPLADSRMYWPVQRARLQWAVRDAFQSFVGIPLERLLFNAWSHGLPGAAQVERLGLSRRVIERELGSGLVARVNPRQLIRSTHWRGVPKHRRPSATAFIWDGRWDLRRGDLRQGSRYRFISDLDEHRHDLTGSEAFRYYKAQLEAGRPWRSHQKGVLLDSEARILAYLGVYLSFMDDMAARGFDAWRGKDALGVAVTREGRLLKINRGLHRLAMAQRVGLDSVPVTVKAVHRQWWHEVTAGTTGRAALEEVTAALATCTPETEPGALDPLDSPDDFTWPSP</sequence>
<dbReference type="Proteomes" id="UP001225957">
    <property type="component" value="Unassembled WGS sequence"/>
</dbReference>
<evidence type="ECO:0000313" key="3">
    <source>
        <dbReference type="Proteomes" id="UP001225957"/>
    </source>
</evidence>
<evidence type="ECO:0000313" key="2">
    <source>
        <dbReference type="EMBL" id="MDI5891861.1"/>
    </source>
</evidence>